<organism evidence="2 3">
    <name type="scientific">Paenibacillus terreus</name>
    <dbReference type="NCBI Taxonomy" id="1387834"/>
    <lineage>
        <taxon>Bacteria</taxon>
        <taxon>Bacillati</taxon>
        <taxon>Bacillota</taxon>
        <taxon>Bacilli</taxon>
        <taxon>Bacillales</taxon>
        <taxon>Paenibacillaceae</taxon>
        <taxon>Paenibacillus</taxon>
    </lineage>
</organism>
<dbReference type="Proteomes" id="UP001580407">
    <property type="component" value="Unassembled WGS sequence"/>
</dbReference>
<dbReference type="Gene3D" id="1.25.40.10">
    <property type="entry name" value="Tetratricopeptide repeat domain"/>
    <property type="match status" value="1"/>
</dbReference>
<dbReference type="SUPFAM" id="SSF48452">
    <property type="entry name" value="TPR-like"/>
    <property type="match status" value="1"/>
</dbReference>
<proteinExistence type="predicted"/>
<dbReference type="PROSITE" id="PS50005">
    <property type="entry name" value="TPR"/>
    <property type="match status" value="1"/>
</dbReference>
<evidence type="ECO:0000256" key="1">
    <source>
        <dbReference type="PROSITE-ProRule" id="PRU00339"/>
    </source>
</evidence>
<name>A0ABV5B783_9BACL</name>
<dbReference type="InterPro" id="IPR011990">
    <property type="entry name" value="TPR-like_helical_dom_sf"/>
</dbReference>
<evidence type="ECO:0000313" key="2">
    <source>
        <dbReference type="EMBL" id="MFB5681543.1"/>
    </source>
</evidence>
<dbReference type="EMBL" id="JBHILM010000011">
    <property type="protein sequence ID" value="MFB5681543.1"/>
    <property type="molecule type" value="Genomic_DNA"/>
</dbReference>
<dbReference type="InterPro" id="IPR019734">
    <property type="entry name" value="TPR_rpt"/>
</dbReference>
<dbReference type="Pfam" id="PF13181">
    <property type="entry name" value="TPR_8"/>
    <property type="match status" value="1"/>
</dbReference>
<keyword evidence="1" id="KW-0802">TPR repeat</keyword>
<comment type="caution">
    <text evidence="2">The sequence shown here is derived from an EMBL/GenBank/DDBJ whole genome shotgun (WGS) entry which is preliminary data.</text>
</comment>
<accession>A0ABV5B783</accession>
<sequence length="289" mass="33298">MDDLYLEDLRIDSLVDLLKAAYSLEDWGRMIEIADKLLLSAEMVYSKQKKSIDSGKRYIYLDGKRHIVYYFGFSKLMKGTAFEKMGRYAEAQECIKFYTDLSWLDDGTEEAEKEINIFKMFAKGNSLTVSLLDGKQEYLAPYVQYIEESRIEELLPGLETILKSGIDHGFSANGVLDRFKNDIEKAIEICSKKGEAIYVAKFYYKLSIYYFKTGQYEAALHNTLKALEASGNFNDVIVFRKSVALFESLRGYAGVDQQQRYVALMSNILKEELENEKNTFISDDHIRVN</sequence>
<feature type="repeat" description="TPR" evidence="1">
    <location>
        <begin position="200"/>
        <end position="233"/>
    </location>
</feature>
<dbReference type="RefSeq" id="WP_375525330.1">
    <property type="nucleotide sequence ID" value="NZ_JBHILM010000011.1"/>
</dbReference>
<keyword evidence="3" id="KW-1185">Reference proteome</keyword>
<evidence type="ECO:0008006" key="4">
    <source>
        <dbReference type="Google" id="ProtNLM"/>
    </source>
</evidence>
<gene>
    <name evidence="2" type="ORF">ACE3NQ_11520</name>
</gene>
<protein>
    <recommendedName>
        <fullName evidence="4">DNA-binding protein</fullName>
    </recommendedName>
</protein>
<reference evidence="2 3" key="1">
    <citation type="submission" date="2024-09" db="EMBL/GenBank/DDBJ databases">
        <authorList>
            <person name="Ruan L."/>
        </authorList>
    </citation>
    <scope>NUCLEOTIDE SEQUENCE [LARGE SCALE GENOMIC DNA]</scope>
    <source>
        <strain evidence="2 3">D33</strain>
    </source>
</reference>
<evidence type="ECO:0000313" key="3">
    <source>
        <dbReference type="Proteomes" id="UP001580407"/>
    </source>
</evidence>